<organism evidence="2 3">
    <name type="scientific">Cellulomonas hominis</name>
    <dbReference type="NCBI Taxonomy" id="156981"/>
    <lineage>
        <taxon>Bacteria</taxon>
        <taxon>Bacillati</taxon>
        <taxon>Actinomycetota</taxon>
        <taxon>Actinomycetes</taxon>
        <taxon>Micrococcales</taxon>
        <taxon>Cellulomonadaceae</taxon>
        <taxon>Cellulomonas</taxon>
    </lineage>
</organism>
<feature type="non-terminal residue" evidence="2">
    <location>
        <position position="47"/>
    </location>
</feature>
<feature type="compositionally biased region" description="Basic and acidic residues" evidence="1">
    <location>
        <begin position="1"/>
        <end position="15"/>
    </location>
</feature>
<comment type="caution">
    <text evidence="2">The sequence shown here is derived from an EMBL/GenBank/DDBJ whole genome shotgun (WGS) entry which is preliminary data.</text>
</comment>
<feature type="region of interest" description="Disordered" evidence="1">
    <location>
        <begin position="1"/>
        <end position="47"/>
    </location>
</feature>
<reference evidence="2 3" key="1">
    <citation type="submission" date="2019-05" db="EMBL/GenBank/DDBJ databases">
        <title>Genome sequence of Cellulomonas hominis strain CS1.</title>
        <authorList>
            <person name="Belmont J."/>
            <person name="Maclea K.S."/>
        </authorList>
    </citation>
    <scope>NUCLEOTIDE SEQUENCE [LARGE SCALE GENOMIC DNA]</scope>
    <source>
        <strain evidence="2 3">CS1</strain>
    </source>
</reference>
<evidence type="ECO:0000256" key="1">
    <source>
        <dbReference type="SAM" id="MobiDB-lite"/>
    </source>
</evidence>
<sequence>MADTTEPGRPDDERGAAPAPTDPAHAPADPATERAGAASGEAAPDPV</sequence>
<feature type="compositionally biased region" description="Low complexity" evidence="1">
    <location>
        <begin position="16"/>
        <end position="30"/>
    </location>
</feature>
<dbReference type="Proteomes" id="UP000308121">
    <property type="component" value="Unassembled WGS sequence"/>
</dbReference>
<evidence type="ECO:0000313" key="2">
    <source>
        <dbReference type="EMBL" id="TKR24219.1"/>
    </source>
</evidence>
<proteinExistence type="predicted"/>
<protein>
    <submittedName>
        <fullName evidence="2">Cytochrome c family protein</fullName>
    </submittedName>
</protein>
<evidence type="ECO:0000313" key="3">
    <source>
        <dbReference type="Proteomes" id="UP000308121"/>
    </source>
</evidence>
<dbReference type="AlphaFoldDB" id="A0A7Z8JZW0"/>
<name>A0A7Z8JZW0_9CELL</name>
<accession>A0A7Z8JZW0</accession>
<dbReference type="EMBL" id="SZYE01000038">
    <property type="protein sequence ID" value="TKR24219.1"/>
    <property type="molecule type" value="Genomic_DNA"/>
</dbReference>
<gene>
    <name evidence="2" type="ORF">FA014_07095</name>
</gene>